<keyword evidence="1" id="KW-0732">Signal</keyword>
<accession>A0A016VJH0</accession>
<feature type="signal peptide" evidence="1">
    <location>
        <begin position="1"/>
        <end position="20"/>
    </location>
</feature>
<dbReference type="AlphaFoldDB" id="A0A016VJH0"/>
<keyword evidence="3" id="KW-1185">Reference proteome</keyword>
<sequence>MELIIISMADLCAFVVSMSAACVISGCFHDSECYWRHHNTFLCLPWNCTSGSFVCLLFSRTDNHDDNSDETVSQSRCGIYVSNYETETKSCATKVQDGFILQQGDCDQSQLSSPTAVSLKMCQLHQIILLPI</sequence>
<dbReference type="EMBL" id="JARK01001345">
    <property type="protein sequence ID" value="EYC26913.1"/>
    <property type="molecule type" value="Genomic_DNA"/>
</dbReference>
<name>A0A016VJH0_9BILA</name>
<dbReference type="OrthoDB" id="10413536at2759"/>
<dbReference type="Proteomes" id="UP000024635">
    <property type="component" value="Unassembled WGS sequence"/>
</dbReference>
<comment type="caution">
    <text evidence="2">The sequence shown here is derived from an EMBL/GenBank/DDBJ whole genome shotgun (WGS) entry which is preliminary data.</text>
</comment>
<proteinExistence type="predicted"/>
<evidence type="ECO:0000313" key="3">
    <source>
        <dbReference type="Proteomes" id="UP000024635"/>
    </source>
</evidence>
<evidence type="ECO:0000256" key="1">
    <source>
        <dbReference type="SAM" id="SignalP"/>
    </source>
</evidence>
<organism evidence="2 3">
    <name type="scientific">Ancylostoma ceylanicum</name>
    <dbReference type="NCBI Taxonomy" id="53326"/>
    <lineage>
        <taxon>Eukaryota</taxon>
        <taxon>Metazoa</taxon>
        <taxon>Ecdysozoa</taxon>
        <taxon>Nematoda</taxon>
        <taxon>Chromadorea</taxon>
        <taxon>Rhabditida</taxon>
        <taxon>Rhabditina</taxon>
        <taxon>Rhabditomorpha</taxon>
        <taxon>Strongyloidea</taxon>
        <taxon>Ancylostomatidae</taxon>
        <taxon>Ancylostomatinae</taxon>
        <taxon>Ancylostoma</taxon>
    </lineage>
</organism>
<protein>
    <submittedName>
        <fullName evidence="2">Uncharacterized protein</fullName>
    </submittedName>
</protein>
<gene>
    <name evidence="2" type="primary">Acey_s0009.g424</name>
    <name evidence="2" type="ORF">Y032_0009g424</name>
</gene>
<evidence type="ECO:0000313" key="2">
    <source>
        <dbReference type="EMBL" id="EYC26913.1"/>
    </source>
</evidence>
<feature type="chain" id="PRO_5001490203" evidence="1">
    <location>
        <begin position="21"/>
        <end position="132"/>
    </location>
</feature>
<reference evidence="3" key="1">
    <citation type="journal article" date="2015" name="Nat. Genet.">
        <title>The genome and transcriptome of the zoonotic hookworm Ancylostoma ceylanicum identify infection-specific gene families.</title>
        <authorList>
            <person name="Schwarz E.M."/>
            <person name="Hu Y."/>
            <person name="Antoshechkin I."/>
            <person name="Miller M.M."/>
            <person name="Sternberg P.W."/>
            <person name="Aroian R.V."/>
        </authorList>
    </citation>
    <scope>NUCLEOTIDE SEQUENCE</scope>
    <source>
        <strain evidence="3">HY135</strain>
    </source>
</reference>